<evidence type="ECO:0000256" key="21">
    <source>
        <dbReference type="SAM" id="Phobius"/>
    </source>
</evidence>
<dbReference type="GO" id="GO:0043235">
    <property type="term" value="C:receptor complex"/>
    <property type="evidence" value="ECO:0007669"/>
    <property type="project" value="TreeGrafter"/>
</dbReference>
<dbReference type="GO" id="GO:0005886">
    <property type="term" value="C:plasma membrane"/>
    <property type="evidence" value="ECO:0007669"/>
    <property type="project" value="TreeGrafter"/>
</dbReference>
<dbReference type="FunFam" id="1.10.510.10:FF:001227">
    <property type="entry name" value="Tyrosine-protein kinase receptor"/>
    <property type="match status" value="1"/>
</dbReference>
<organism evidence="23 24">
    <name type="scientific">Trichonephila inaurata madagascariensis</name>
    <dbReference type="NCBI Taxonomy" id="2747483"/>
    <lineage>
        <taxon>Eukaryota</taxon>
        <taxon>Metazoa</taxon>
        <taxon>Ecdysozoa</taxon>
        <taxon>Arthropoda</taxon>
        <taxon>Chelicerata</taxon>
        <taxon>Arachnida</taxon>
        <taxon>Araneae</taxon>
        <taxon>Araneomorphae</taxon>
        <taxon>Entelegynae</taxon>
        <taxon>Araneoidea</taxon>
        <taxon>Nephilidae</taxon>
        <taxon>Trichonephila</taxon>
        <taxon>Trichonephila inaurata</taxon>
    </lineage>
</organism>
<evidence type="ECO:0000256" key="15">
    <source>
        <dbReference type="ARBA" id="ARBA00023170"/>
    </source>
</evidence>
<feature type="binding site" evidence="20">
    <location>
        <position position="164"/>
    </location>
    <ligand>
        <name>ATP</name>
        <dbReference type="ChEBI" id="CHEBI:30616"/>
    </ligand>
</feature>
<keyword evidence="13" id="KW-0829">Tyrosine-protein kinase</keyword>
<dbReference type="GO" id="GO:0004714">
    <property type="term" value="F:transmembrane receptor protein tyrosine kinase activity"/>
    <property type="evidence" value="ECO:0007669"/>
    <property type="project" value="UniProtKB-EC"/>
</dbReference>
<dbReference type="PROSITE" id="PS50011">
    <property type="entry name" value="PROTEIN_KINASE_DOM"/>
    <property type="match status" value="1"/>
</dbReference>
<evidence type="ECO:0000256" key="13">
    <source>
        <dbReference type="ARBA" id="ARBA00023137"/>
    </source>
</evidence>
<comment type="function">
    <text evidence="19">Receptor for basic fibroblast growth factor.</text>
</comment>
<keyword evidence="8 20" id="KW-0547">Nucleotide-binding</keyword>
<dbReference type="OrthoDB" id="10045779at2759"/>
<dbReference type="InterPro" id="IPR008266">
    <property type="entry name" value="Tyr_kinase_AS"/>
</dbReference>
<keyword evidence="12 21" id="KW-0472">Membrane</keyword>
<dbReference type="GO" id="GO:0007169">
    <property type="term" value="P:cell surface receptor protein tyrosine kinase signaling pathway"/>
    <property type="evidence" value="ECO:0007669"/>
    <property type="project" value="TreeGrafter"/>
</dbReference>
<proteinExistence type="predicted"/>
<evidence type="ECO:0000256" key="14">
    <source>
        <dbReference type="ARBA" id="ARBA00023157"/>
    </source>
</evidence>
<dbReference type="Gene3D" id="3.30.200.20">
    <property type="entry name" value="Phosphorylase Kinase, domain 1"/>
    <property type="match status" value="1"/>
</dbReference>
<evidence type="ECO:0000256" key="16">
    <source>
        <dbReference type="ARBA" id="ARBA00023180"/>
    </source>
</evidence>
<dbReference type="InterPro" id="IPR000719">
    <property type="entry name" value="Prot_kinase_dom"/>
</dbReference>
<evidence type="ECO:0000313" key="24">
    <source>
        <dbReference type="Proteomes" id="UP000886998"/>
    </source>
</evidence>
<keyword evidence="24" id="KW-1185">Reference proteome</keyword>
<keyword evidence="17" id="KW-0393">Immunoglobulin domain</keyword>
<keyword evidence="16" id="KW-0325">Glycoprotein</keyword>
<gene>
    <name evidence="23" type="ORF">TNIN_95391</name>
</gene>
<feature type="domain" description="Protein kinase" evidence="22">
    <location>
        <begin position="132"/>
        <end position="405"/>
    </location>
</feature>
<evidence type="ECO:0000256" key="4">
    <source>
        <dbReference type="ARBA" id="ARBA00022679"/>
    </source>
</evidence>
<dbReference type="FunFam" id="3.30.200.20:FF:000593">
    <property type="entry name" value="Predicted protein"/>
    <property type="match status" value="1"/>
</dbReference>
<dbReference type="PRINTS" id="PR00109">
    <property type="entry name" value="TYRKINASE"/>
</dbReference>
<evidence type="ECO:0000256" key="3">
    <source>
        <dbReference type="ARBA" id="ARBA00022553"/>
    </source>
</evidence>
<evidence type="ECO:0000256" key="2">
    <source>
        <dbReference type="ARBA" id="ARBA00011902"/>
    </source>
</evidence>
<evidence type="ECO:0000256" key="11">
    <source>
        <dbReference type="ARBA" id="ARBA00022989"/>
    </source>
</evidence>
<comment type="caution">
    <text evidence="23">The sequence shown here is derived from an EMBL/GenBank/DDBJ whole genome shotgun (WGS) entry which is preliminary data.</text>
</comment>
<dbReference type="PANTHER" id="PTHR24416">
    <property type="entry name" value="TYROSINE-PROTEIN KINASE RECEPTOR"/>
    <property type="match status" value="1"/>
</dbReference>
<evidence type="ECO:0000256" key="20">
    <source>
        <dbReference type="PROSITE-ProRule" id="PRU10141"/>
    </source>
</evidence>
<dbReference type="PROSITE" id="PS00107">
    <property type="entry name" value="PROTEIN_KINASE_ATP"/>
    <property type="match status" value="1"/>
</dbReference>
<evidence type="ECO:0000256" key="12">
    <source>
        <dbReference type="ARBA" id="ARBA00023136"/>
    </source>
</evidence>
<evidence type="ECO:0000259" key="22">
    <source>
        <dbReference type="PROSITE" id="PS50011"/>
    </source>
</evidence>
<keyword evidence="14" id="KW-1015">Disulfide bond</keyword>
<comment type="subcellular location">
    <subcellularLocation>
        <location evidence="1">Membrane</location>
        <topology evidence="1">Single-pass membrane protein</topology>
    </subcellularLocation>
</comment>
<evidence type="ECO:0000256" key="6">
    <source>
        <dbReference type="ARBA" id="ARBA00022729"/>
    </source>
</evidence>
<evidence type="ECO:0000313" key="23">
    <source>
        <dbReference type="EMBL" id="GFY64469.1"/>
    </source>
</evidence>
<dbReference type="Pfam" id="PF07714">
    <property type="entry name" value="PK_Tyr_Ser-Thr"/>
    <property type="match status" value="1"/>
</dbReference>
<evidence type="ECO:0000256" key="9">
    <source>
        <dbReference type="ARBA" id="ARBA00022777"/>
    </source>
</evidence>
<evidence type="ECO:0000256" key="8">
    <source>
        <dbReference type="ARBA" id="ARBA00022741"/>
    </source>
</evidence>
<keyword evidence="10 20" id="KW-0067">ATP-binding</keyword>
<dbReference type="AlphaFoldDB" id="A0A8X6Y7N1"/>
<dbReference type="EC" id="2.7.10.1" evidence="2"/>
<dbReference type="SUPFAM" id="SSF56112">
    <property type="entry name" value="Protein kinase-like (PK-like)"/>
    <property type="match status" value="1"/>
</dbReference>
<accession>A0A8X6Y7N1</accession>
<keyword evidence="9" id="KW-0418">Kinase</keyword>
<dbReference type="GO" id="GO:0005524">
    <property type="term" value="F:ATP binding"/>
    <property type="evidence" value="ECO:0007669"/>
    <property type="project" value="UniProtKB-UniRule"/>
</dbReference>
<name>A0A8X6Y7N1_9ARAC</name>
<dbReference type="InterPro" id="IPR050122">
    <property type="entry name" value="RTK"/>
</dbReference>
<feature type="transmembrane region" description="Helical" evidence="21">
    <location>
        <begin position="69"/>
        <end position="93"/>
    </location>
</feature>
<dbReference type="InterPro" id="IPR001245">
    <property type="entry name" value="Ser-Thr/Tyr_kinase_cat_dom"/>
</dbReference>
<dbReference type="Proteomes" id="UP000886998">
    <property type="component" value="Unassembled WGS sequence"/>
</dbReference>
<keyword evidence="15 23" id="KW-0675">Receptor</keyword>
<evidence type="ECO:0000256" key="17">
    <source>
        <dbReference type="ARBA" id="ARBA00023319"/>
    </source>
</evidence>
<evidence type="ECO:0000256" key="19">
    <source>
        <dbReference type="ARBA" id="ARBA00056965"/>
    </source>
</evidence>
<dbReference type="InterPro" id="IPR011009">
    <property type="entry name" value="Kinase-like_dom_sf"/>
</dbReference>
<keyword evidence="6" id="KW-0732">Signal</keyword>
<reference evidence="23" key="1">
    <citation type="submission" date="2020-08" db="EMBL/GenBank/DDBJ databases">
        <title>Multicomponent nature underlies the extraordinary mechanical properties of spider dragline silk.</title>
        <authorList>
            <person name="Kono N."/>
            <person name="Nakamura H."/>
            <person name="Mori M."/>
            <person name="Yoshida Y."/>
            <person name="Ohtoshi R."/>
            <person name="Malay A.D."/>
            <person name="Moran D.A.P."/>
            <person name="Tomita M."/>
            <person name="Numata K."/>
            <person name="Arakawa K."/>
        </authorList>
    </citation>
    <scope>NUCLEOTIDE SEQUENCE</scope>
</reference>
<keyword evidence="11 21" id="KW-1133">Transmembrane helix</keyword>
<evidence type="ECO:0000256" key="18">
    <source>
        <dbReference type="ARBA" id="ARBA00051243"/>
    </source>
</evidence>
<dbReference type="PROSITE" id="PS00109">
    <property type="entry name" value="PROTEIN_KINASE_TYR"/>
    <property type="match status" value="1"/>
</dbReference>
<evidence type="ECO:0000256" key="1">
    <source>
        <dbReference type="ARBA" id="ARBA00004167"/>
    </source>
</evidence>
<dbReference type="InterPro" id="IPR020635">
    <property type="entry name" value="Tyr_kinase_cat_dom"/>
</dbReference>
<comment type="catalytic activity">
    <reaction evidence="18">
        <text>L-tyrosyl-[protein] + ATP = O-phospho-L-tyrosyl-[protein] + ADP + H(+)</text>
        <dbReference type="Rhea" id="RHEA:10596"/>
        <dbReference type="Rhea" id="RHEA-COMP:10136"/>
        <dbReference type="Rhea" id="RHEA-COMP:20101"/>
        <dbReference type="ChEBI" id="CHEBI:15378"/>
        <dbReference type="ChEBI" id="CHEBI:30616"/>
        <dbReference type="ChEBI" id="CHEBI:46858"/>
        <dbReference type="ChEBI" id="CHEBI:61978"/>
        <dbReference type="ChEBI" id="CHEBI:456216"/>
        <dbReference type="EC" id="2.7.10.1"/>
    </reaction>
</comment>
<dbReference type="InterPro" id="IPR017441">
    <property type="entry name" value="Protein_kinase_ATP_BS"/>
</dbReference>
<keyword evidence="5 21" id="KW-0812">Transmembrane</keyword>
<dbReference type="EMBL" id="BMAV01015250">
    <property type="protein sequence ID" value="GFY64469.1"/>
    <property type="molecule type" value="Genomic_DNA"/>
</dbReference>
<dbReference type="Gene3D" id="1.10.510.10">
    <property type="entry name" value="Transferase(Phosphotransferase) domain 1"/>
    <property type="match status" value="1"/>
</dbReference>
<evidence type="ECO:0000256" key="5">
    <source>
        <dbReference type="ARBA" id="ARBA00022692"/>
    </source>
</evidence>
<keyword evidence="4" id="KW-0808">Transferase</keyword>
<protein>
    <recommendedName>
        <fullName evidence="2">receptor protein-tyrosine kinase</fullName>
        <ecNumber evidence="2">2.7.10.1</ecNumber>
    </recommendedName>
</protein>
<dbReference type="SMART" id="SM00219">
    <property type="entry name" value="TyrKc"/>
    <property type="match status" value="1"/>
</dbReference>
<keyword evidence="7" id="KW-0677">Repeat</keyword>
<evidence type="ECO:0000256" key="10">
    <source>
        <dbReference type="ARBA" id="ARBA00022840"/>
    </source>
</evidence>
<dbReference type="PANTHER" id="PTHR24416:SF489">
    <property type="entry name" value="PROTEIN KINASE DOMAIN-CONTAINING PROTEIN"/>
    <property type="match status" value="1"/>
</dbReference>
<keyword evidence="3" id="KW-0597">Phosphoprotein</keyword>
<sequence length="512" mass="58196">MDFFSVGFYFGGQFGRYHPTSQSDGTLELNETNIKWQTDDGRKPEDGSKEYSNCSVEGLRKLLNVTCELAVIIANIMGFTCFAIFVMSGIIICKRRYEKRMKMTEARMKELGLMANSGPFALDEWEMPRDHIVINRKLGEGAFGTVYGGEAHIKDKGWIAVAVKTLKNGAKPEEKLDFLSEAEVMKQFDHINIVKLVGVCTMGEPVYTVMEFMLYGDLKTYLLSRRSIAAQKDRANNDEVSDKRLTNMALDIARGLSYLADKKFVHRDLACRNCLVNISRSVKIADFGMCRAMYDSDYYRYNKKGMLPVRWMAPESLIDGLFTPPSDVWSYGVVLYEIVTFASVPYQGLSNSQVLEHIKNFNTLTVPKGSKPELSALLKKCWARNPQNRPQAVEIVEILAHNPELISPCLDMPMSSVEVMDTGTLELPSHDRVRGHSLSSVWQNCKNMASLDQSDIGLSDSTQVSINGHDNFPLKHGFKFNSRKTLHESFRRIKREMRREKHNDFFPQITYL</sequence>
<dbReference type="CDD" id="cd00192">
    <property type="entry name" value="PTKc"/>
    <property type="match status" value="1"/>
</dbReference>
<evidence type="ECO:0000256" key="7">
    <source>
        <dbReference type="ARBA" id="ARBA00022737"/>
    </source>
</evidence>